<evidence type="ECO:0000259" key="11">
    <source>
        <dbReference type="Pfam" id="PF17941"/>
    </source>
</evidence>
<sequence>MVTTNNLIDLDNPLYYNNRELSWLAFNKRVLDEAFDTRNPLLERLKFIAIFSSNLDEFFMVRVAGLKDQVKAGFNKPENKAGLTPKQQLDKISKENHLLVENQYTIYRRLLSELADENTSVITAEGLTAQQNAKLEAYFDEHIFPVLTPMAIDAYHPFPILSNKSINMAVELEDIYDREYKTTKNAIVQLPALLDRYTRVPGTNKYILLEDIISHYIHKLFKGYHVRSITEFRITRNADMTIHEEGARDLLREIEKELKKRKWGAAVRLEVRADKYDETIVSFLLYVLEIHQKDMYVVDGPLDLTYLFDFYKKVQIENEHLIYETRMPQPPQDIRQNETVFEAAEKRDIFLHHPYESFGPVVDLVEDAAEDPDVLAIKQTLYRVSGNSPIIKGLKQAAENGKQVTVLVELKARFDEEQNVHWAKELEKAGCHVIYGMNFLKTHSKITLIVRKRLEKIERFVHLGTGNYNDSTASSYTDMGIITTKRKFGIDATHFFNYLSGFTEKPDFNHISMAPFDIEEDFIRYMDEEISFHKMKENGRIIAKMNSLTDKDLIKKFYEASQAGVKIDLIVRGICCLKPGIEGVSENIRVRSIVGRFLEHSRIFYFNSDGDERIFLSSADMMTRNMQKRVELLFPIYEEHVKNRIKEVLTLSLEDNMKSREQSNDGTYHYVKAKPDDSEVDSQMILFENAYQLLDDEE</sequence>
<name>A0ABV8GYI6_9BACI</name>
<dbReference type="NCBIfam" id="NF003918">
    <property type="entry name" value="PRK05443.1-2"/>
    <property type="match status" value="1"/>
</dbReference>
<feature type="binding site" evidence="6">
    <location>
        <position position="413"/>
    </location>
    <ligand>
        <name>Mg(2+)</name>
        <dbReference type="ChEBI" id="CHEBI:18420"/>
    </ligand>
</feature>
<dbReference type="Gene3D" id="3.30.1840.10">
    <property type="entry name" value="Polyphosphate kinase middle domain"/>
    <property type="match status" value="1"/>
</dbReference>
<gene>
    <name evidence="6" type="primary">ppk</name>
    <name evidence="12" type="ORF">ACFOUV_09330</name>
</gene>
<dbReference type="EMBL" id="JBHSAO010000006">
    <property type="protein sequence ID" value="MFC4023996.1"/>
    <property type="molecule type" value="Genomic_DNA"/>
</dbReference>
<dbReference type="NCBIfam" id="TIGR03705">
    <property type="entry name" value="poly_P_kin"/>
    <property type="match status" value="1"/>
</dbReference>
<dbReference type="CDD" id="cd09168">
    <property type="entry name" value="PLDc_PaPPK1_C2_like"/>
    <property type="match status" value="1"/>
</dbReference>
<dbReference type="CDD" id="cd09165">
    <property type="entry name" value="PLDc_PaPPK1_C1_like"/>
    <property type="match status" value="1"/>
</dbReference>
<comment type="PTM">
    <text evidence="6 7">An intermediate of this reaction is the autophosphorylated ppk in which a phosphate is covalently linked to a histidine residue through a N-P bond.</text>
</comment>
<dbReference type="SUPFAM" id="SSF140356">
    <property type="entry name" value="PPK N-terminal domain-like"/>
    <property type="match status" value="1"/>
</dbReference>
<dbReference type="InterPro" id="IPR036832">
    <property type="entry name" value="PPK_N_dom_sf"/>
</dbReference>
<dbReference type="PIRSF" id="PIRSF015589">
    <property type="entry name" value="PP_kinase"/>
    <property type="match status" value="1"/>
</dbReference>
<dbReference type="Gene3D" id="3.30.870.10">
    <property type="entry name" value="Endonuclease Chain A"/>
    <property type="match status" value="2"/>
</dbReference>
<evidence type="ECO:0000256" key="7">
    <source>
        <dbReference type="RuleBase" id="RU003800"/>
    </source>
</evidence>
<comment type="caution">
    <text evidence="12">The sequence shown here is derived from an EMBL/GenBank/DDBJ whole genome shotgun (WGS) entry which is preliminary data.</text>
</comment>
<comment type="function">
    <text evidence="6 7">Catalyzes the reversible transfer of the terminal phosphate of ATP to form a long-chain polyphosphate (polyP).</text>
</comment>
<keyword evidence="6" id="KW-0479">Metal-binding</keyword>
<feature type="domain" description="Polyphosphate kinase middle" evidence="8">
    <location>
        <begin position="131"/>
        <end position="310"/>
    </location>
</feature>
<keyword evidence="5 6" id="KW-0067">ATP-binding</keyword>
<keyword evidence="13" id="KW-1185">Reference proteome</keyword>
<dbReference type="NCBIfam" id="NF003917">
    <property type="entry name" value="PRK05443.1-1"/>
    <property type="match status" value="1"/>
</dbReference>
<evidence type="ECO:0000259" key="10">
    <source>
        <dbReference type="Pfam" id="PF13090"/>
    </source>
</evidence>
<keyword evidence="1 6" id="KW-0597">Phosphoprotein</keyword>
<dbReference type="GO" id="GO:0008976">
    <property type="term" value="F:polyphosphate kinase activity"/>
    <property type="evidence" value="ECO:0007669"/>
    <property type="project" value="UniProtKB-EC"/>
</dbReference>
<evidence type="ECO:0000259" key="9">
    <source>
        <dbReference type="Pfam" id="PF13089"/>
    </source>
</evidence>
<dbReference type="InterPro" id="IPR025200">
    <property type="entry name" value="PPK_C_dom2"/>
</dbReference>
<evidence type="ECO:0000256" key="2">
    <source>
        <dbReference type="ARBA" id="ARBA00022679"/>
    </source>
</evidence>
<evidence type="ECO:0000256" key="4">
    <source>
        <dbReference type="ARBA" id="ARBA00022777"/>
    </source>
</evidence>
<dbReference type="InterPro" id="IPR024953">
    <property type="entry name" value="PP_kinase_middle"/>
</dbReference>
<dbReference type="PANTHER" id="PTHR30218:SF0">
    <property type="entry name" value="POLYPHOSPHATE KINASE"/>
    <property type="match status" value="1"/>
</dbReference>
<feature type="binding site" evidence="6">
    <location>
        <position position="476"/>
    </location>
    <ligand>
        <name>ATP</name>
        <dbReference type="ChEBI" id="CHEBI:30616"/>
    </ligand>
</feature>
<dbReference type="NCBIfam" id="NF003920">
    <property type="entry name" value="PRK05443.2-1"/>
    <property type="match status" value="1"/>
</dbReference>
<dbReference type="Gene3D" id="1.20.58.310">
    <property type="entry name" value="Polyphosphate kinase N-terminal domain"/>
    <property type="match status" value="1"/>
</dbReference>
<feature type="binding site" evidence="6">
    <location>
        <position position="572"/>
    </location>
    <ligand>
        <name>ATP</name>
        <dbReference type="ChEBI" id="CHEBI:30616"/>
    </ligand>
</feature>
<dbReference type="InterPro" id="IPR036830">
    <property type="entry name" value="PP_kinase_middle_dom_sf"/>
</dbReference>
<comment type="cofactor">
    <cofactor evidence="6">
        <name>Mg(2+)</name>
        <dbReference type="ChEBI" id="CHEBI:18420"/>
    </cofactor>
</comment>
<dbReference type="NCBIfam" id="NF003921">
    <property type="entry name" value="PRK05443.2-2"/>
    <property type="match status" value="1"/>
</dbReference>
<evidence type="ECO:0000259" key="8">
    <source>
        <dbReference type="Pfam" id="PF02503"/>
    </source>
</evidence>
<feature type="domain" description="Polyphosphate kinase C-terminal" evidence="10">
    <location>
        <begin position="513"/>
        <end position="683"/>
    </location>
</feature>
<accession>A0ABV8GYI6</accession>
<dbReference type="HAMAP" id="MF_00347">
    <property type="entry name" value="Polyphosphate_kinase"/>
    <property type="match status" value="1"/>
</dbReference>
<proteinExistence type="inferred from homology"/>
<evidence type="ECO:0000313" key="12">
    <source>
        <dbReference type="EMBL" id="MFC4023996.1"/>
    </source>
</evidence>
<dbReference type="RefSeq" id="WP_379496492.1">
    <property type="nucleotide sequence ID" value="NZ_JBHSAO010000006.1"/>
</dbReference>
<comment type="similarity">
    <text evidence="6 7">Belongs to the polyphosphate kinase 1 (PPK1) family.</text>
</comment>
<keyword evidence="3 6" id="KW-0547">Nucleotide-binding</keyword>
<evidence type="ECO:0000256" key="5">
    <source>
        <dbReference type="ARBA" id="ARBA00022840"/>
    </source>
</evidence>
<evidence type="ECO:0000256" key="3">
    <source>
        <dbReference type="ARBA" id="ARBA00022741"/>
    </source>
</evidence>
<dbReference type="InterPro" id="IPR041108">
    <property type="entry name" value="PP_kinase_C_1"/>
</dbReference>
<keyword evidence="2 6" id="KW-0808">Transferase</keyword>
<dbReference type="SUPFAM" id="SSF143724">
    <property type="entry name" value="PHP14-like"/>
    <property type="match status" value="1"/>
</dbReference>
<dbReference type="Pfam" id="PF13089">
    <property type="entry name" value="PP_kinase_N"/>
    <property type="match status" value="1"/>
</dbReference>
<dbReference type="Pfam" id="PF02503">
    <property type="entry name" value="PP_kinase"/>
    <property type="match status" value="1"/>
</dbReference>
<keyword evidence="6" id="KW-0460">Magnesium</keyword>
<dbReference type="InterPro" id="IPR003414">
    <property type="entry name" value="PP_kinase"/>
</dbReference>
<protein>
    <recommendedName>
        <fullName evidence="6 7">Polyphosphate kinase</fullName>
        <ecNumber evidence="6 7">2.7.4.1</ecNumber>
    </recommendedName>
    <alternativeName>
        <fullName evidence="6">ATP-polyphosphate phosphotransferase</fullName>
    </alternativeName>
    <alternativeName>
        <fullName evidence="6">Polyphosphoric acid kinase</fullName>
    </alternativeName>
</protein>
<dbReference type="InterPro" id="IPR025198">
    <property type="entry name" value="PPK_N_dom"/>
</dbReference>
<dbReference type="EC" id="2.7.4.1" evidence="6 7"/>
<dbReference type="SUPFAM" id="SSF56024">
    <property type="entry name" value="Phospholipase D/nuclease"/>
    <property type="match status" value="2"/>
</dbReference>
<reference evidence="13" key="1">
    <citation type="journal article" date="2019" name="Int. J. Syst. Evol. Microbiol.">
        <title>The Global Catalogue of Microorganisms (GCM) 10K type strain sequencing project: providing services to taxonomists for standard genome sequencing and annotation.</title>
        <authorList>
            <consortium name="The Broad Institute Genomics Platform"/>
            <consortium name="The Broad Institute Genome Sequencing Center for Infectious Disease"/>
            <person name="Wu L."/>
            <person name="Ma J."/>
        </authorList>
    </citation>
    <scope>NUCLEOTIDE SEQUENCE [LARGE SCALE GENOMIC DNA]</scope>
    <source>
        <strain evidence="13">IBRC-M 10703</strain>
    </source>
</reference>
<dbReference type="PANTHER" id="PTHR30218">
    <property type="entry name" value="POLYPHOSPHATE KINASE"/>
    <property type="match status" value="1"/>
</dbReference>
<feature type="binding site" evidence="6">
    <location>
        <position position="54"/>
    </location>
    <ligand>
        <name>ATP</name>
        <dbReference type="ChEBI" id="CHEBI:30616"/>
    </ligand>
</feature>
<comment type="catalytic activity">
    <reaction evidence="6 7">
        <text>[phosphate](n) + ATP = [phosphate](n+1) + ADP</text>
        <dbReference type="Rhea" id="RHEA:19573"/>
        <dbReference type="Rhea" id="RHEA-COMP:9859"/>
        <dbReference type="Rhea" id="RHEA-COMP:14280"/>
        <dbReference type="ChEBI" id="CHEBI:16838"/>
        <dbReference type="ChEBI" id="CHEBI:30616"/>
        <dbReference type="ChEBI" id="CHEBI:456216"/>
        <dbReference type="EC" id="2.7.4.1"/>
    </reaction>
</comment>
<dbReference type="Pfam" id="PF13090">
    <property type="entry name" value="PP_kinase_C"/>
    <property type="match status" value="1"/>
</dbReference>
<organism evidence="12 13">
    <name type="scientific">Oceanobacillus longus</name>
    <dbReference type="NCBI Taxonomy" id="930120"/>
    <lineage>
        <taxon>Bacteria</taxon>
        <taxon>Bacillati</taxon>
        <taxon>Bacillota</taxon>
        <taxon>Bacilli</taxon>
        <taxon>Bacillales</taxon>
        <taxon>Bacillaceae</taxon>
        <taxon>Oceanobacillus</taxon>
    </lineage>
</organism>
<feature type="binding site" evidence="6">
    <location>
        <position position="600"/>
    </location>
    <ligand>
        <name>ATP</name>
        <dbReference type="ChEBI" id="CHEBI:30616"/>
    </ligand>
</feature>
<dbReference type="Pfam" id="PF17941">
    <property type="entry name" value="PP_kinase_C_1"/>
    <property type="match status" value="1"/>
</dbReference>
<feature type="active site" description="Phosphohistidine intermediate" evidence="6">
    <location>
        <position position="443"/>
    </location>
</feature>
<dbReference type="Proteomes" id="UP001595772">
    <property type="component" value="Unassembled WGS sequence"/>
</dbReference>
<feature type="domain" description="Polyphosphate kinase C-terminal" evidence="11">
    <location>
        <begin position="340"/>
        <end position="504"/>
    </location>
</feature>
<feature type="domain" description="Polyphosphate kinase N-terminal" evidence="9">
    <location>
        <begin position="16"/>
        <end position="120"/>
    </location>
</feature>
<keyword evidence="4 6" id="KW-0418">Kinase</keyword>
<evidence type="ECO:0000256" key="1">
    <source>
        <dbReference type="ARBA" id="ARBA00022553"/>
    </source>
</evidence>
<feature type="binding site" evidence="6">
    <location>
        <position position="383"/>
    </location>
    <ligand>
        <name>Mg(2+)</name>
        <dbReference type="ChEBI" id="CHEBI:18420"/>
    </ligand>
</feature>
<evidence type="ECO:0000256" key="6">
    <source>
        <dbReference type="HAMAP-Rule" id="MF_00347"/>
    </source>
</evidence>
<evidence type="ECO:0000313" key="13">
    <source>
        <dbReference type="Proteomes" id="UP001595772"/>
    </source>
</evidence>